<evidence type="ECO:0000313" key="2">
    <source>
        <dbReference type="Proteomes" id="UP000182658"/>
    </source>
</evidence>
<name>A0A1J7JP97_9PEZI</name>
<evidence type="ECO:0000313" key="1">
    <source>
        <dbReference type="EMBL" id="OIW31736.1"/>
    </source>
</evidence>
<dbReference type="InParanoid" id="A0A1J7JP97"/>
<dbReference type="EMBL" id="KV875095">
    <property type="protein sequence ID" value="OIW31736.1"/>
    <property type="molecule type" value="Genomic_DNA"/>
</dbReference>
<accession>A0A1J7JP97</accession>
<organism evidence="1 2">
    <name type="scientific">Coniochaeta ligniaria NRRL 30616</name>
    <dbReference type="NCBI Taxonomy" id="1408157"/>
    <lineage>
        <taxon>Eukaryota</taxon>
        <taxon>Fungi</taxon>
        <taxon>Dikarya</taxon>
        <taxon>Ascomycota</taxon>
        <taxon>Pezizomycotina</taxon>
        <taxon>Sordariomycetes</taxon>
        <taxon>Sordariomycetidae</taxon>
        <taxon>Coniochaetales</taxon>
        <taxon>Coniochaetaceae</taxon>
        <taxon>Coniochaeta</taxon>
    </lineage>
</organism>
<keyword evidence="2" id="KW-1185">Reference proteome</keyword>
<protein>
    <submittedName>
        <fullName evidence="1">Uncharacterized protein</fullName>
    </submittedName>
</protein>
<proteinExistence type="predicted"/>
<gene>
    <name evidence="1" type="ORF">CONLIGDRAFT_641519</name>
</gene>
<dbReference type="Proteomes" id="UP000182658">
    <property type="component" value="Unassembled WGS sequence"/>
</dbReference>
<reference evidence="1 2" key="1">
    <citation type="submission" date="2016-10" db="EMBL/GenBank/DDBJ databases">
        <title>Draft genome sequence of Coniochaeta ligniaria NRRL30616, a lignocellulolytic fungus for bioabatement of inhibitors in plant biomass hydrolysates.</title>
        <authorList>
            <consortium name="DOE Joint Genome Institute"/>
            <person name="Jimenez D.J."/>
            <person name="Hector R.E."/>
            <person name="Riley R."/>
            <person name="Sun H."/>
            <person name="Grigoriev I.V."/>
            <person name="Van Elsas J.D."/>
            <person name="Nichols N.N."/>
        </authorList>
    </citation>
    <scope>NUCLEOTIDE SEQUENCE [LARGE SCALE GENOMIC DNA]</scope>
    <source>
        <strain evidence="1 2">NRRL 30616</strain>
    </source>
</reference>
<sequence>MASSSHTTSPQPDFWNQDDELRGVLRHIWGTEVGKPVNKDQLAAKLAGLPSRAVAELCLLAFLSDGHQAIPASSVRPLDGSKDEEYTQTIRLLAEHGLLDAYRDDDDKLCLGFGRYLDPTKSNCFKISELPDLIVRWTLDTKSSSDTFNYVLHTLEDRKGRKTIRDANQFPRYATLARLMKVFTDLEKAGAKLDEPRMGVRTSTCVAFGKMLLSRAAEVKDHRTAWLFEFVGKHILDLLFKEEQRVYGEVKTLRPEHNVWKQARDELLAECQKFTESPEKFLRSPE</sequence>
<dbReference type="AlphaFoldDB" id="A0A1J7JP97"/>